<evidence type="ECO:0000313" key="7">
    <source>
        <dbReference type="Proteomes" id="UP000060602"/>
    </source>
</evidence>
<keyword evidence="4" id="KW-0804">Transcription</keyword>
<dbReference type="Gene3D" id="1.10.10.10">
    <property type="entry name" value="Winged helix-like DNA-binding domain superfamily/Winged helix DNA-binding domain"/>
    <property type="match status" value="1"/>
</dbReference>
<name>A0A0X8P4L5_ALCXX</name>
<comment type="similarity">
    <text evidence="1">Belongs to the LysR transcriptional regulatory family.</text>
</comment>
<evidence type="ECO:0000256" key="3">
    <source>
        <dbReference type="ARBA" id="ARBA00023125"/>
    </source>
</evidence>
<dbReference type="GO" id="GO:0003700">
    <property type="term" value="F:DNA-binding transcription factor activity"/>
    <property type="evidence" value="ECO:0007669"/>
    <property type="project" value="InterPro"/>
</dbReference>
<keyword evidence="3" id="KW-0238">DNA-binding</keyword>
<evidence type="ECO:0000259" key="5">
    <source>
        <dbReference type="PROSITE" id="PS50931"/>
    </source>
</evidence>
<dbReference type="Gene3D" id="3.40.190.290">
    <property type="match status" value="1"/>
</dbReference>
<dbReference type="Pfam" id="PF03466">
    <property type="entry name" value="LysR_substrate"/>
    <property type="match status" value="1"/>
</dbReference>
<dbReference type="RefSeq" id="WP_061074073.1">
    <property type="nucleotide sequence ID" value="NZ_CP014060.2"/>
</dbReference>
<dbReference type="InterPro" id="IPR036388">
    <property type="entry name" value="WH-like_DNA-bd_sf"/>
</dbReference>
<keyword evidence="2" id="KW-0805">Transcription regulation</keyword>
<gene>
    <name evidence="6" type="ORF">AL504_29545</name>
</gene>
<dbReference type="EMBL" id="CP014060">
    <property type="protein sequence ID" value="AMG39780.1"/>
    <property type="molecule type" value="Genomic_DNA"/>
</dbReference>
<dbReference type="InterPro" id="IPR058163">
    <property type="entry name" value="LysR-type_TF_proteobact-type"/>
</dbReference>
<protein>
    <submittedName>
        <fullName evidence="6">LysR family transcriptional regulator</fullName>
    </submittedName>
</protein>
<dbReference type="InterPro" id="IPR005119">
    <property type="entry name" value="LysR_subst-bd"/>
</dbReference>
<evidence type="ECO:0000256" key="1">
    <source>
        <dbReference type="ARBA" id="ARBA00009437"/>
    </source>
</evidence>
<reference evidence="7" key="1">
    <citation type="submission" date="2015-12" db="EMBL/GenBank/DDBJ databases">
        <title>FDA dAtabase for Regulatory Grade micrObial Sequences (FDA-ARGOS): Supporting development and validation of Infectious Disease Dx tests.</title>
        <authorList>
            <person name="Case J."/>
            <person name="Tallon L."/>
            <person name="Sadzewicz L."/>
            <person name="Sengamalay N."/>
            <person name="Ott S."/>
            <person name="Godinez A."/>
            <person name="Nagaraj S."/>
            <person name="Nadendla S."/>
            <person name="Sichtig H."/>
        </authorList>
    </citation>
    <scope>NUCLEOTIDE SEQUENCE [LARGE SCALE GENOMIC DNA]</scope>
    <source>
        <strain evidence="7">FDAARGOS_147</strain>
    </source>
</reference>
<dbReference type="GO" id="GO:0003677">
    <property type="term" value="F:DNA binding"/>
    <property type="evidence" value="ECO:0007669"/>
    <property type="project" value="UniProtKB-KW"/>
</dbReference>
<dbReference type="PROSITE" id="PS50931">
    <property type="entry name" value="HTH_LYSR"/>
    <property type="match status" value="1"/>
</dbReference>
<proteinExistence type="inferred from homology"/>
<dbReference type="SUPFAM" id="SSF46785">
    <property type="entry name" value="Winged helix' DNA-binding domain"/>
    <property type="match status" value="1"/>
</dbReference>
<accession>A0A0X8P4L5</accession>
<dbReference type="Pfam" id="PF00126">
    <property type="entry name" value="HTH_1"/>
    <property type="match status" value="1"/>
</dbReference>
<evidence type="ECO:0000256" key="2">
    <source>
        <dbReference type="ARBA" id="ARBA00023015"/>
    </source>
</evidence>
<dbReference type="InterPro" id="IPR000847">
    <property type="entry name" value="LysR_HTH_N"/>
</dbReference>
<dbReference type="SUPFAM" id="SSF53850">
    <property type="entry name" value="Periplasmic binding protein-like II"/>
    <property type="match status" value="1"/>
</dbReference>
<organism evidence="6 7">
    <name type="scientific">Alcaligenes xylosoxydans xylosoxydans</name>
    <name type="common">Achromobacter xylosoxidans</name>
    <dbReference type="NCBI Taxonomy" id="85698"/>
    <lineage>
        <taxon>Bacteria</taxon>
        <taxon>Pseudomonadati</taxon>
        <taxon>Pseudomonadota</taxon>
        <taxon>Betaproteobacteria</taxon>
        <taxon>Burkholderiales</taxon>
        <taxon>Alcaligenaceae</taxon>
        <taxon>Achromobacter</taxon>
    </lineage>
</organism>
<evidence type="ECO:0000256" key="4">
    <source>
        <dbReference type="ARBA" id="ARBA00023163"/>
    </source>
</evidence>
<feature type="domain" description="HTH lysR-type" evidence="5">
    <location>
        <begin position="17"/>
        <end position="64"/>
    </location>
</feature>
<dbReference type="Proteomes" id="UP000060602">
    <property type="component" value="Chromosome"/>
</dbReference>
<dbReference type="PANTHER" id="PTHR30537:SF5">
    <property type="entry name" value="HTH-TYPE TRANSCRIPTIONAL ACTIVATOR TTDR-RELATED"/>
    <property type="match status" value="1"/>
</dbReference>
<dbReference type="PANTHER" id="PTHR30537">
    <property type="entry name" value="HTH-TYPE TRANSCRIPTIONAL REGULATOR"/>
    <property type="match status" value="1"/>
</dbReference>
<dbReference type="CDD" id="cd08422">
    <property type="entry name" value="PBP2_CrgA_like"/>
    <property type="match status" value="1"/>
</dbReference>
<dbReference type="AlphaFoldDB" id="A0A0X8P4L5"/>
<dbReference type="PRINTS" id="PR00039">
    <property type="entry name" value="HTHLYSR"/>
</dbReference>
<dbReference type="InterPro" id="IPR036390">
    <property type="entry name" value="WH_DNA-bd_sf"/>
</dbReference>
<evidence type="ECO:0000313" key="6">
    <source>
        <dbReference type="EMBL" id="AMG39780.1"/>
    </source>
</evidence>
<dbReference type="FunFam" id="1.10.10.10:FF:000001">
    <property type="entry name" value="LysR family transcriptional regulator"/>
    <property type="match status" value="1"/>
</dbReference>
<sequence>MRALDTQLLEGMDVMAAVVDTRSFSAAAEAVDMSQSGVSRAIARLEQRLGIRVFERTTRSVRLTDEGRRFYETVMPLIGALEEATGNAVDLARSVRGRLRVNVDPLFAQLILGPGIGAFLDRHPGLEVELRCREGLGDMVADGFDLALRFGHPQASSLVARKLFDTRVFAMAAPAYVQRFGKPKDPRDLEHGAHRCILFREPETGGTFPWEFRQGRRRLVVKPQGALTVNDPGTVHSACLAGQGIAQLFELGAERYLASGQLVRLFPDWADLRFPLHAYYPSRHHVPAKTRALLAFVAEQVGQGGAQAGPTADRPAPAA</sequence>